<reference evidence="3 4" key="1">
    <citation type="journal article" date="2019" name="Nat. Ecol. Evol.">
        <title>Megaphylogeny resolves global patterns of mushroom evolution.</title>
        <authorList>
            <person name="Varga T."/>
            <person name="Krizsan K."/>
            <person name="Foldi C."/>
            <person name="Dima B."/>
            <person name="Sanchez-Garcia M."/>
            <person name="Sanchez-Ramirez S."/>
            <person name="Szollosi G.J."/>
            <person name="Szarkandi J.G."/>
            <person name="Papp V."/>
            <person name="Albert L."/>
            <person name="Andreopoulos W."/>
            <person name="Angelini C."/>
            <person name="Antonin V."/>
            <person name="Barry K.W."/>
            <person name="Bougher N.L."/>
            <person name="Buchanan P."/>
            <person name="Buyck B."/>
            <person name="Bense V."/>
            <person name="Catcheside P."/>
            <person name="Chovatia M."/>
            <person name="Cooper J."/>
            <person name="Damon W."/>
            <person name="Desjardin D."/>
            <person name="Finy P."/>
            <person name="Geml J."/>
            <person name="Haridas S."/>
            <person name="Hughes K."/>
            <person name="Justo A."/>
            <person name="Karasinski D."/>
            <person name="Kautmanova I."/>
            <person name="Kiss B."/>
            <person name="Kocsube S."/>
            <person name="Kotiranta H."/>
            <person name="LaButti K.M."/>
            <person name="Lechner B.E."/>
            <person name="Liimatainen K."/>
            <person name="Lipzen A."/>
            <person name="Lukacs Z."/>
            <person name="Mihaltcheva S."/>
            <person name="Morgado L.N."/>
            <person name="Niskanen T."/>
            <person name="Noordeloos M.E."/>
            <person name="Ohm R.A."/>
            <person name="Ortiz-Santana B."/>
            <person name="Ovrebo C."/>
            <person name="Racz N."/>
            <person name="Riley R."/>
            <person name="Savchenko A."/>
            <person name="Shiryaev A."/>
            <person name="Soop K."/>
            <person name="Spirin V."/>
            <person name="Szebenyi C."/>
            <person name="Tomsovsky M."/>
            <person name="Tulloss R.E."/>
            <person name="Uehling J."/>
            <person name="Grigoriev I.V."/>
            <person name="Vagvolgyi C."/>
            <person name="Papp T."/>
            <person name="Martin F.M."/>
            <person name="Miettinen O."/>
            <person name="Hibbett D.S."/>
            <person name="Nagy L.G."/>
        </authorList>
    </citation>
    <scope>NUCLEOTIDE SEQUENCE [LARGE SCALE GENOMIC DNA]</scope>
    <source>
        <strain evidence="3 4">OMC1185</strain>
    </source>
</reference>
<evidence type="ECO:0000313" key="4">
    <source>
        <dbReference type="Proteomes" id="UP000305948"/>
    </source>
</evidence>
<feature type="region of interest" description="Disordered" evidence="2">
    <location>
        <begin position="1"/>
        <end position="55"/>
    </location>
</feature>
<dbReference type="GO" id="GO:0003677">
    <property type="term" value="F:DNA binding"/>
    <property type="evidence" value="ECO:0007669"/>
    <property type="project" value="InterPro"/>
</dbReference>
<dbReference type="AlphaFoldDB" id="A0A5C3NDG5"/>
<dbReference type="InterPro" id="IPR013762">
    <property type="entry name" value="Integrase-like_cat_sf"/>
</dbReference>
<dbReference type="STRING" id="5364.A0A5C3NDG5"/>
<sequence>MGRKRSGDAAALSGQDGETKSSSSKRKKEQPSTSKSTRKSKSKATPTITDLNNQIKSNVAQHLQAGKTTAAYDGHIRRGKAFLEDLVRTRRAEQTMQMLNPDELLEKEAANDAGEEVIDIDILAQAFEKPPNRYSALALEMFLSEKCINQSLGESTAEGIFAAFKKMWELMDNETYRGLYSYCPETNRVRGNPAESAAVKDLYQSIRNRCRSLNGKRTHHAEAITIEEVRAIMTWSELKCPSTVEYATITDPTELFTYLVHMEMRAFIPSGYVLWTRNGELCALQGKHIQLDCPGESPYYIPHHEVMLEHRKGWQSRDGNIAHTRGHTYRIYEQSKTPEICMKTHLSRWLNFRAQVLRRPLLPDEFVFPHISTTGMIHPSQPLNHDVVQKLIDSFARDAGLTRTFSTHSFRRGGAQYRFMFAPFAQRWSLTRIRWWGGWADGEQVDTLIRYLVDDLTYTENDHSNALCPIPTQNDLIFNGDDSRAAPITAQEYREFKDAIDRRFDEFISKFFALLHGTASIPMLHGHQALHYVPEVRPTAEEVLQNPLMSSMPSGICSAEVYAPSMIIEPSHSKGSARKKGASGKGTRDIPPIPEASIPDLPKNKTAWREAIRQWEEPNPVTGCPALKDWPKDWYSGGMRLVTGAKRGQRQLIANEYNRFSRDDRVFLEVYPVATAGIKHLISAITKARQARQEAAVRRSKYGTPEERG</sequence>
<accession>A0A5C3NDG5</accession>
<feature type="region of interest" description="Disordered" evidence="2">
    <location>
        <begin position="571"/>
        <end position="601"/>
    </location>
</feature>
<dbReference type="OrthoDB" id="164951at2759"/>
<dbReference type="Proteomes" id="UP000305948">
    <property type="component" value="Unassembled WGS sequence"/>
</dbReference>
<evidence type="ECO:0000256" key="2">
    <source>
        <dbReference type="SAM" id="MobiDB-lite"/>
    </source>
</evidence>
<keyword evidence="4" id="KW-1185">Reference proteome</keyword>
<dbReference type="InterPro" id="IPR011010">
    <property type="entry name" value="DNA_brk_join_enz"/>
</dbReference>
<keyword evidence="1" id="KW-0233">DNA recombination</keyword>
<name>A0A5C3NDG5_9AGAM</name>
<evidence type="ECO:0000313" key="3">
    <source>
        <dbReference type="EMBL" id="TFK55362.1"/>
    </source>
</evidence>
<dbReference type="GO" id="GO:0015074">
    <property type="term" value="P:DNA integration"/>
    <property type="evidence" value="ECO:0007669"/>
    <property type="project" value="InterPro"/>
</dbReference>
<dbReference type="GO" id="GO:0006310">
    <property type="term" value="P:DNA recombination"/>
    <property type="evidence" value="ECO:0007669"/>
    <property type="project" value="UniProtKB-KW"/>
</dbReference>
<proteinExistence type="predicted"/>
<gene>
    <name evidence="3" type="ORF">OE88DRAFT_1731064</name>
</gene>
<evidence type="ECO:0000256" key="1">
    <source>
        <dbReference type="ARBA" id="ARBA00023172"/>
    </source>
</evidence>
<organism evidence="3 4">
    <name type="scientific">Heliocybe sulcata</name>
    <dbReference type="NCBI Taxonomy" id="5364"/>
    <lineage>
        <taxon>Eukaryota</taxon>
        <taxon>Fungi</taxon>
        <taxon>Dikarya</taxon>
        <taxon>Basidiomycota</taxon>
        <taxon>Agaricomycotina</taxon>
        <taxon>Agaricomycetes</taxon>
        <taxon>Gloeophyllales</taxon>
        <taxon>Gloeophyllaceae</taxon>
        <taxon>Heliocybe</taxon>
    </lineage>
</organism>
<dbReference type="EMBL" id="ML213504">
    <property type="protein sequence ID" value="TFK55362.1"/>
    <property type="molecule type" value="Genomic_DNA"/>
</dbReference>
<evidence type="ECO:0008006" key="5">
    <source>
        <dbReference type="Google" id="ProtNLM"/>
    </source>
</evidence>
<dbReference type="SUPFAM" id="SSF56349">
    <property type="entry name" value="DNA breaking-rejoining enzymes"/>
    <property type="match status" value="1"/>
</dbReference>
<protein>
    <recommendedName>
        <fullName evidence="5">Tyr recombinase domain-containing protein</fullName>
    </recommendedName>
</protein>
<dbReference type="Gene3D" id="1.10.443.10">
    <property type="entry name" value="Intergrase catalytic core"/>
    <property type="match status" value="1"/>
</dbReference>